<dbReference type="Gene3D" id="3.90.1200.10">
    <property type="match status" value="1"/>
</dbReference>
<dbReference type="GO" id="GO:0016301">
    <property type="term" value="F:kinase activity"/>
    <property type="evidence" value="ECO:0007669"/>
    <property type="project" value="UniProtKB-KW"/>
</dbReference>
<keyword evidence="3" id="KW-1185">Reference proteome</keyword>
<dbReference type="Proteomes" id="UP000504636">
    <property type="component" value="Unplaced"/>
</dbReference>
<evidence type="ECO:0000259" key="1">
    <source>
        <dbReference type="Pfam" id="PF01636"/>
    </source>
</evidence>
<evidence type="ECO:0000313" key="3">
    <source>
        <dbReference type="Proteomes" id="UP000504636"/>
    </source>
</evidence>
<proteinExistence type="predicted"/>
<dbReference type="Pfam" id="PF01636">
    <property type="entry name" value="APH"/>
    <property type="match status" value="1"/>
</dbReference>
<evidence type="ECO:0000313" key="4">
    <source>
        <dbReference type="RefSeq" id="XP_033581301.1"/>
    </source>
</evidence>
<dbReference type="AlphaFoldDB" id="A0A6A6Z280"/>
<gene>
    <name evidence="2 4" type="ORF">BDZ99DRAFT_506986</name>
</gene>
<protein>
    <submittedName>
        <fullName evidence="2 4">Kinase-like protein</fullName>
    </submittedName>
</protein>
<dbReference type="PANTHER" id="PTHR21310">
    <property type="entry name" value="AMINOGLYCOSIDE PHOSPHOTRANSFERASE-RELATED-RELATED"/>
    <property type="match status" value="1"/>
</dbReference>
<dbReference type="InterPro" id="IPR011009">
    <property type="entry name" value="Kinase-like_dom_sf"/>
</dbReference>
<dbReference type="CDD" id="cd05120">
    <property type="entry name" value="APH_ChoK_like"/>
    <property type="match status" value="1"/>
</dbReference>
<sequence>MDPWTQSHNGPIEGSWVRRHLTLIAVVALKRFRPHASSVLFLTNGLCVKYSPFQHLSDAATMQYIASHTSIPVPKVHCAFERKGTTYIVMSRIAGSPIGHEWEQRPKEGGISASPEQIPEVNELIKKQESSQSSTRFTHGDLNSMNVLVKGDDVVGIIDWDTAGWYPEYWEYTTASNVSPYNEFWKDEICKFLEQVRQKYFGAF</sequence>
<organism evidence="2">
    <name type="scientific">Mytilinidion resinicola</name>
    <dbReference type="NCBI Taxonomy" id="574789"/>
    <lineage>
        <taxon>Eukaryota</taxon>
        <taxon>Fungi</taxon>
        <taxon>Dikarya</taxon>
        <taxon>Ascomycota</taxon>
        <taxon>Pezizomycotina</taxon>
        <taxon>Dothideomycetes</taxon>
        <taxon>Pleosporomycetidae</taxon>
        <taxon>Mytilinidiales</taxon>
        <taxon>Mytilinidiaceae</taxon>
        <taxon>Mytilinidion</taxon>
    </lineage>
</organism>
<evidence type="ECO:0000313" key="2">
    <source>
        <dbReference type="EMBL" id="KAF2814337.1"/>
    </source>
</evidence>
<keyword evidence="2" id="KW-0418">Kinase</keyword>
<keyword evidence="2" id="KW-0808">Transferase</keyword>
<dbReference type="EMBL" id="MU003695">
    <property type="protein sequence ID" value="KAF2814337.1"/>
    <property type="molecule type" value="Genomic_DNA"/>
</dbReference>
<dbReference type="RefSeq" id="XP_033581301.1">
    <property type="nucleotide sequence ID" value="XM_033724208.1"/>
</dbReference>
<name>A0A6A6Z280_9PEZI</name>
<feature type="domain" description="Aminoglycoside phosphotransferase" evidence="1">
    <location>
        <begin position="117"/>
        <end position="178"/>
    </location>
</feature>
<dbReference type="GeneID" id="54465101"/>
<dbReference type="PANTHER" id="PTHR21310:SF55">
    <property type="entry name" value="AMINOGLYCOSIDE PHOSPHOTRANSFERASE DOMAIN-CONTAINING PROTEIN"/>
    <property type="match status" value="1"/>
</dbReference>
<reference evidence="4" key="3">
    <citation type="submission" date="2025-04" db="UniProtKB">
        <authorList>
            <consortium name="RefSeq"/>
        </authorList>
    </citation>
    <scope>IDENTIFICATION</scope>
    <source>
        <strain evidence="4">CBS 304.34</strain>
    </source>
</reference>
<dbReference type="InterPro" id="IPR051678">
    <property type="entry name" value="AGP_Transferase"/>
</dbReference>
<accession>A0A6A6Z280</accession>
<reference evidence="4" key="2">
    <citation type="submission" date="2020-04" db="EMBL/GenBank/DDBJ databases">
        <authorList>
            <consortium name="NCBI Genome Project"/>
        </authorList>
    </citation>
    <scope>NUCLEOTIDE SEQUENCE</scope>
    <source>
        <strain evidence="4">CBS 304.34</strain>
    </source>
</reference>
<dbReference type="OrthoDB" id="8300194at2759"/>
<dbReference type="InterPro" id="IPR002575">
    <property type="entry name" value="Aminoglycoside_PTrfase"/>
</dbReference>
<reference evidence="2 4" key="1">
    <citation type="journal article" date="2020" name="Stud. Mycol.">
        <title>101 Dothideomycetes genomes: a test case for predicting lifestyles and emergence of pathogens.</title>
        <authorList>
            <person name="Haridas S."/>
            <person name="Albert R."/>
            <person name="Binder M."/>
            <person name="Bloem J."/>
            <person name="Labutti K."/>
            <person name="Salamov A."/>
            <person name="Andreopoulos B."/>
            <person name="Baker S."/>
            <person name="Barry K."/>
            <person name="Bills G."/>
            <person name="Bluhm B."/>
            <person name="Cannon C."/>
            <person name="Castanera R."/>
            <person name="Culley D."/>
            <person name="Daum C."/>
            <person name="Ezra D."/>
            <person name="Gonzalez J."/>
            <person name="Henrissat B."/>
            <person name="Kuo A."/>
            <person name="Liang C."/>
            <person name="Lipzen A."/>
            <person name="Lutzoni F."/>
            <person name="Magnuson J."/>
            <person name="Mondo S."/>
            <person name="Nolan M."/>
            <person name="Ohm R."/>
            <person name="Pangilinan J."/>
            <person name="Park H.-J."/>
            <person name="Ramirez L."/>
            <person name="Alfaro M."/>
            <person name="Sun H."/>
            <person name="Tritt A."/>
            <person name="Yoshinaga Y."/>
            <person name="Zwiers L.-H."/>
            <person name="Turgeon B."/>
            <person name="Goodwin S."/>
            <person name="Spatafora J."/>
            <person name="Crous P."/>
            <person name="Grigoriev I."/>
        </authorList>
    </citation>
    <scope>NUCLEOTIDE SEQUENCE</scope>
    <source>
        <strain evidence="2 4">CBS 304.34</strain>
    </source>
</reference>
<dbReference type="SUPFAM" id="SSF56112">
    <property type="entry name" value="Protein kinase-like (PK-like)"/>
    <property type="match status" value="1"/>
</dbReference>